<comment type="caution">
    <text evidence="3">The sequence shown here is derived from an EMBL/GenBank/DDBJ whole genome shotgun (WGS) entry which is preliminary data.</text>
</comment>
<evidence type="ECO:0000313" key="4">
    <source>
        <dbReference type="Proteomes" id="UP000228626"/>
    </source>
</evidence>
<dbReference type="SUPFAM" id="SSF51735">
    <property type="entry name" value="NAD(P)-binding Rossmann-fold domains"/>
    <property type="match status" value="1"/>
</dbReference>
<dbReference type="InterPro" id="IPR000683">
    <property type="entry name" value="Gfo/Idh/MocA-like_OxRdtase_N"/>
</dbReference>
<evidence type="ECO:0000259" key="1">
    <source>
        <dbReference type="Pfam" id="PF01408"/>
    </source>
</evidence>
<accession>A0A2H0V359</accession>
<organism evidence="3 4">
    <name type="scientific">Candidatus Falkowbacteria bacterium CG10_big_fil_rev_8_21_14_0_10_43_10</name>
    <dbReference type="NCBI Taxonomy" id="1974567"/>
    <lineage>
        <taxon>Bacteria</taxon>
        <taxon>Candidatus Falkowiibacteriota</taxon>
    </lineage>
</organism>
<reference evidence="4" key="1">
    <citation type="submission" date="2017-09" db="EMBL/GenBank/DDBJ databases">
        <title>Depth-based differentiation of microbial function through sediment-hosted aquifers and enrichment of novel symbionts in the deep terrestrial subsurface.</title>
        <authorList>
            <person name="Probst A.J."/>
            <person name="Ladd B."/>
            <person name="Jarett J.K."/>
            <person name="Geller-Mcgrath D.E."/>
            <person name="Sieber C.M.K."/>
            <person name="Emerson J.B."/>
            <person name="Anantharaman K."/>
            <person name="Thomas B.C."/>
            <person name="Malmstrom R."/>
            <person name="Stieglmeier M."/>
            <person name="Klingl A."/>
            <person name="Woyke T."/>
            <person name="Ryan C.M."/>
            <person name="Banfield J.F."/>
        </authorList>
    </citation>
    <scope>NUCLEOTIDE SEQUENCE [LARGE SCALE GENOMIC DNA]</scope>
</reference>
<feature type="domain" description="GFO/IDH/MocA-like oxidoreductase" evidence="2">
    <location>
        <begin position="132"/>
        <end position="242"/>
    </location>
</feature>
<protein>
    <submittedName>
        <fullName evidence="3">Oxidoreductase</fullName>
    </submittedName>
</protein>
<sequence>MERKINIAIIGIGYWGPNLIRNFSLLGDCRVKYACDLNAARLEALARQYPGIITTTHLQDLLADSELDAVAIATPVFSHFNLARQALDAGKHVLMEKPMAATVRECEELRLLAARRNLLLMVDHTFLYTGAVRKIRSLVRAGEIGEPYYFDSERINLGLIQPDINVLWDLAPHDISIMNYIFEGLRPVSVFAIGTMHVSHKVYEMAHLTVRFDGGVVGHIHASWLSPIKIRKVLIGGSKKMILYDDIDPSEKVKVYDRGVVVNFAQETPMTPVYRSGDAYIPQLDSEEALLREARHFIHCIRGEEQPLVDASAGLAVVRILEAADSSMNSGRVIELS</sequence>
<dbReference type="InterPro" id="IPR055170">
    <property type="entry name" value="GFO_IDH_MocA-like_dom"/>
</dbReference>
<dbReference type="PANTHER" id="PTHR43377:SF6">
    <property type="entry name" value="GFO_IDH_MOCA-LIKE OXIDOREDUCTASE N-TERMINAL DOMAIN-CONTAINING PROTEIN"/>
    <property type="match status" value="1"/>
</dbReference>
<evidence type="ECO:0000259" key="2">
    <source>
        <dbReference type="Pfam" id="PF22725"/>
    </source>
</evidence>
<dbReference type="Proteomes" id="UP000228626">
    <property type="component" value="Unassembled WGS sequence"/>
</dbReference>
<dbReference type="Pfam" id="PF01408">
    <property type="entry name" value="GFO_IDH_MocA"/>
    <property type="match status" value="1"/>
</dbReference>
<gene>
    <name evidence="3" type="ORF">COT99_00030</name>
</gene>
<dbReference type="PANTHER" id="PTHR43377">
    <property type="entry name" value="BILIVERDIN REDUCTASE A"/>
    <property type="match status" value="1"/>
</dbReference>
<name>A0A2H0V359_9BACT</name>
<feature type="domain" description="Gfo/Idh/MocA-like oxidoreductase N-terminal" evidence="1">
    <location>
        <begin position="5"/>
        <end position="124"/>
    </location>
</feature>
<dbReference type="InterPro" id="IPR051450">
    <property type="entry name" value="Gfo/Idh/MocA_Oxidoreductases"/>
</dbReference>
<dbReference type="Pfam" id="PF22725">
    <property type="entry name" value="GFO_IDH_MocA_C3"/>
    <property type="match status" value="1"/>
</dbReference>
<dbReference type="EMBL" id="PFAR01000001">
    <property type="protein sequence ID" value="PIR93544.1"/>
    <property type="molecule type" value="Genomic_DNA"/>
</dbReference>
<evidence type="ECO:0000313" key="3">
    <source>
        <dbReference type="EMBL" id="PIR93544.1"/>
    </source>
</evidence>
<dbReference type="SUPFAM" id="SSF55347">
    <property type="entry name" value="Glyceraldehyde-3-phosphate dehydrogenase-like, C-terminal domain"/>
    <property type="match status" value="1"/>
</dbReference>
<dbReference type="GO" id="GO:0000166">
    <property type="term" value="F:nucleotide binding"/>
    <property type="evidence" value="ECO:0007669"/>
    <property type="project" value="InterPro"/>
</dbReference>
<dbReference type="Gene3D" id="3.30.360.10">
    <property type="entry name" value="Dihydrodipicolinate Reductase, domain 2"/>
    <property type="match status" value="1"/>
</dbReference>
<proteinExistence type="predicted"/>
<dbReference type="InterPro" id="IPR036291">
    <property type="entry name" value="NAD(P)-bd_dom_sf"/>
</dbReference>
<dbReference type="AlphaFoldDB" id="A0A2H0V359"/>
<dbReference type="Gene3D" id="3.40.50.720">
    <property type="entry name" value="NAD(P)-binding Rossmann-like Domain"/>
    <property type="match status" value="1"/>
</dbReference>